<reference evidence="1 2" key="1">
    <citation type="journal article" date="2014" name="Genome Biol. Evol.">
        <title>Comparative genomics and transcriptomics analyses reveal divergent lifestyle features of nematode endoparasitic fungus Hirsutella minnesotensis.</title>
        <authorList>
            <person name="Lai Y."/>
            <person name="Liu K."/>
            <person name="Zhang X."/>
            <person name="Zhang X."/>
            <person name="Li K."/>
            <person name="Wang N."/>
            <person name="Shu C."/>
            <person name="Wu Y."/>
            <person name="Wang C."/>
            <person name="Bushley K.E."/>
            <person name="Xiang M."/>
            <person name="Liu X."/>
        </authorList>
    </citation>
    <scope>NUCLEOTIDE SEQUENCE [LARGE SCALE GENOMIC DNA]</scope>
    <source>
        <strain evidence="1 2">3608</strain>
    </source>
</reference>
<dbReference type="AlphaFoldDB" id="A0A0F7ZXD5"/>
<evidence type="ECO:0000313" key="2">
    <source>
        <dbReference type="Proteomes" id="UP000054481"/>
    </source>
</evidence>
<organism evidence="1 2">
    <name type="scientific">Hirsutella minnesotensis 3608</name>
    <dbReference type="NCBI Taxonomy" id="1043627"/>
    <lineage>
        <taxon>Eukaryota</taxon>
        <taxon>Fungi</taxon>
        <taxon>Dikarya</taxon>
        <taxon>Ascomycota</taxon>
        <taxon>Pezizomycotina</taxon>
        <taxon>Sordariomycetes</taxon>
        <taxon>Hypocreomycetidae</taxon>
        <taxon>Hypocreales</taxon>
        <taxon>Ophiocordycipitaceae</taxon>
        <taxon>Hirsutella</taxon>
    </lineage>
</organism>
<accession>A0A0F7ZXD5</accession>
<dbReference type="EMBL" id="KQ030620">
    <property type="protein sequence ID" value="KJZ70532.1"/>
    <property type="molecule type" value="Genomic_DNA"/>
</dbReference>
<keyword evidence="2" id="KW-1185">Reference proteome</keyword>
<name>A0A0F7ZXD5_9HYPO</name>
<gene>
    <name evidence="1" type="ORF">HIM_10076</name>
</gene>
<proteinExistence type="predicted"/>
<sequence length="371" mass="42430">MAYSETCNWPTVQTFVAWVNSESVRDIPVPRFSSYVLAKGAQANRTELEEIAKHHLIPFSDSPDSRITPCYGEEELFVSERRSQSYKNNSTEAVQMFASLLHKQWVCEEPTIPDGREIRTYINISAAMDHVQEAWSLWYRNFQFRNYILMIYQSLKDLGVRSISVPSFKARIPSPRAGPTPSVTTDRHLFEGPAPELVDFQDATVQLIHRESLTRSSHKDVANIVERLRQKAASESERRYAQDLDESIQALEKLEPAAIIKPPPDKSLESFLQEHFDQCQSHLGKVFKSLIGAARNGKSTIEPELLIAPRISPKFFLRQLSRKRWDLLPRAWRGAIVSYSVALTGVQRAKRMLAFVGGEDKRAFLRELVRL</sequence>
<protein>
    <submittedName>
        <fullName evidence="1">Uncharacterized protein</fullName>
    </submittedName>
</protein>
<evidence type="ECO:0000313" key="1">
    <source>
        <dbReference type="EMBL" id="KJZ70532.1"/>
    </source>
</evidence>
<dbReference type="Proteomes" id="UP000054481">
    <property type="component" value="Unassembled WGS sequence"/>
</dbReference>